<dbReference type="EMBL" id="VIWV01000001">
    <property type="protein sequence ID" value="TWF89897.1"/>
    <property type="molecule type" value="Genomic_DNA"/>
</dbReference>
<dbReference type="AlphaFoldDB" id="A0A561TS31"/>
<dbReference type="Pfam" id="PF04226">
    <property type="entry name" value="Transgly_assoc"/>
    <property type="match status" value="1"/>
</dbReference>
<keyword evidence="6 7" id="KW-0472">Membrane</keyword>
<evidence type="ECO:0000313" key="8">
    <source>
        <dbReference type="EMBL" id="TWF89897.1"/>
    </source>
</evidence>
<dbReference type="RefSeq" id="WP_145871428.1">
    <property type="nucleotide sequence ID" value="NZ_BNCE01000022.1"/>
</dbReference>
<name>A0A561TS31_9ACTN</name>
<comment type="subcellular location">
    <subcellularLocation>
        <location evidence="1">Cell membrane</location>
        <topology evidence="1">Multi-pass membrane protein</topology>
    </subcellularLocation>
</comment>
<evidence type="ECO:0000256" key="2">
    <source>
        <dbReference type="ARBA" id="ARBA00011006"/>
    </source>
</evidence>
<keyword evidence="9" id="KW-1185">Reference proteome</keyword>
<feature type="transmembrane region" description="Helical" evidence="7">
    <location>
        <begin position="27"/>
        <end position="52"/>
    </location>
</feature>
<keyword evidence="5 7" id="KW-1133">Transmembrane helix</keyword>
<comment type="similarity">
    <text evidence="2">Belongs to the UPF0410 family.</text>
</comment>
<dbReference type="InterPro" id="IPR007341">
    <property type="entry name" value="Transgly_assoc"/>
</dbReference>
<organism evidence="8 9">
    <name type="scientific">Streptomyces capillispiralis</name>
    <dbReference type="NCBI Taxonomy" id="68182"/>
    <lineage>
        <taxon>Bacteria</taxon>
        <taxon>Bacillati</taxon>
        <taxon>Actinomycetota</taxon>
        <taxon>Actinomycetes</taxon>
        <taxon>Kitasatosporales</taxon>
        <taxon>Streptomycetaceae</taxon>
        <taxon>Streptomyces</taxon>
    </lineage>
</organism>
<feature type="transmembrane region" description="Helical" evidence="7">
    <location>
        <begin position="64"/>
        <end position="82"/>
    </location>
</feature>
<gene>
    <name evidence="8" type="ORF">FHX78_116945</name>
</gene>
<evidence type="ECO:0000256" key="7">
    <source>
        <dbReference type="SAM" id="Phobius"/>
    </source>
</evidence>
<evidence type="ECO:0000256" key="6">
    <source>
        <dbReference type="ARBA" id="ARBA00023136"/>
    </source>
</evidence>
<dbReference type="PANTHER" id="PTHR33884:SF3">
    <property type="entry name" value="UPF0410 PROTEIN YMGE"/>
    <property type="match status" value="1"/>
</dbReference>
<dbReference type="PANTHER" id="PTHR33884">
    <property type="entry name" value="UPF0410 PROTEIN YMGE"/>
    <property type="match status" value="1"/>
</dbReference>
<reference evidence="8 9" key="1">
    <citation type="submission" date="2019-06" db="EMBL/GenBank/DDBJ databases">
        <title>Sequencing the genomes of 1000 actinobacteria strains.</title>
        <authorList>
            <person name="Klenk H.-P."/>
        </authorList>
    </citation>
    <scope>NUCLEOTIDE SEQUENCE [LARGE SCALE GENOMIC DNA]</scope>
    <source>
        <strain evidence="8 9">DSM 41695</strain>
    </source>
</reference>
<evidence type="ECO:0000256" key="3">
    <source>
        <dbReference type="ARBA" id="ARBA00022475"/>
    </source>
</evidence>
<dbReference type="OrthoDB" id="3483802at2"/>
<keyword evidence="4 7" id="KW-0812">Transmembrane</keyword>
<accession>A0A561TS31</accession>
<protein>
    <submittedName>
        <fullName evidence="8">Putative membrane protein YeaQ/YmgE (Transglycosylase-associated protein family)</fullName>
    </submittedName>
</protein>
<evidence type="ECO:0000256" key="4">
    <source>
        <dbReference type="ARBA" id="ARBA00022692"/>
    </source>
</evidence>
<keyword evidence="3" id="KW-1003">Cell membrane</keyword>
<dbReference type="Proteomes" id="UP000316603">
    <property type="component" value="Unassembled WGS sequence"/>
</dbReference>
<sequence length="87" mass="9322">MSFLWAIIAGLIIGLLAKLVVPGRQPIPLWLTTILGIIGAVAGNALATAFGVRDTGGIDWIRHIFQIGVAALLIAFVTPLWARRRHA</sequence>
<evidence type="ECO:0000256" key="5">
    <source>
        <dbReference type="ARBA" id="ARBA00022989"/>
    </source>
</evidence>
<dbReference type="GO" id="GO:0005886">
    <property type="term" value="C:plasma membrane"/>
    <property type="evidence" value="ECO:0007669"/>
    <property type="project" value="UniProtKB-SubCell"/>
</dbReference>
<evidence type="ECO:0000256" key="1">
    <source>
        <dbReference type="ARBA" id="ARBA00004651"/>
    </source>
</evidence>
<comment type="caution">
    <text evidence="8">The sequence shown here is derived from an EMBL/GenBank/DDBJ whole genome shotgun (WGS) entry which is preliminary data.</text>
</comment>
<proteinExistence type="inferred from homology"/>
<evidence type="ECO:0000313" key="9">
    <source>
        <dbReference type="Proteomes" id="UP000316603"/>
    </source>
</evidence>